<name>U2F6X2_9BACT</name>
<gene>
    <name evidence="1" type="ORF">UNSWCS_2106</name>
</gene>
<comment type="caution">
    <text evidence="1">The sequence shown here is derived from an EMBL/GenBank/DDBJ whole genome shotgun (WGS) entry which is preliminary data.</text>
</comment>
<protein>
    <submittedName>
        <fullName evidence="1">Uncharacterized protein</fullName>
    </submittedName>
</protein>
<accession>U2F6X2</accession>
<organism evidence="1 2">
    <name type="scientific">Campylobacter concisus UNSWCS</name>
    <dbReference type="NCBI Taxonomy" id="1242968"/>
    <lineage>
        <taxon>Bacteria</taxon>
        <taxon>Pseudomonadati</taxon>
        <taxon>Campylobacterota</taxon>
        <taxon>Epsilonproteobacteria</taxon>
        <taxon>Campylobacterales</taxon>
        <taxon>Campylobacteraceae</taxon>
        <taxon>Campylobacter</taxon>
    </lineage>
</organism>
<evidence type="ECO:0000313" key="2">
    <source>
        <dbReference type="Proteomes" id="UP000016620"/>
    </source>
</evidence>
<dbReference type="EMBL" id="ANNG01000049">
    <property type="protein sequence ID" value="ERJ26007.1"/>
    <property type="molecule type" value="Genomic_DNA"/>
</dbReference>
<dbReference type="AlphaFoldDB" id="U2F6X2"/>
<proteinExistence type="predicted"/>
<evidence type="ECO:0000313" key="1">
    <source>
        <dbReference type="EMBL" id="ERJ26007.1"/>
    </source>
</evidence>
<sequence length="38" mass="4159">MLSAKNPNAGNKYKSPVSSNLKNFSPTFTFLLASIEIQ</sequence>
<dbReference type="Proteomes" id="UP000016620">
    <property type="component" value="Unassembled WGS sequence"/>
</dbReference>
<reference evidence="1 2" key="1">
    <citation type="journal article" date="2013" name="BMC Genomics">
        <title>Comparative genomics of Campylobacter concisus isolates reveals genetic diversity and provides insights into disease association.</title>
        <authorList>
            <person name="Deshpande N.P."/>
            <person name="Kaakoush N.O."/>
            <person name="Wilkins M.R."/>
            <person name="Mitchell H.M."/>
        </authorList>
    </citation>
    <scope>NUCLEOTIDE SEQUENCE [LARGE SCALE GENOMIC DNA]</scope>
    <source>
        <strain evidence="1 2">UNSWCS</strain>
    </source>
</reference>